<comment type="function">
    <text evidence="13">Glucosidase involved in the degradation of cellulosic biomass. Active on lichenan.</text>
</comment>
<keyword evidence="19" id="KW-1185">Reference proteome</keyword>
<evidence type="ECO:0000256" key="16">
    <source>
        <dbReference type="RuleBase" id="RU361153"/>
    </source>
</evidence>
<feature type="non-terminal residue" evidence="18">
    <location>
        <position position="398"/>
    </location>
</feature>
<dbReference type="OrthoDB" id="62120at2759"/>
<dbReference type="GO" id="GO:0071555">
    <property type="term" value="P:cell wall organization"/>
    <property type="evidence" value="ECO:0007669"/>
    <property type="project" value="UniProtKB-KW"/>
</dbReference>
<sequence length="398" mass="45349">NLIPLAQQFPYGKKPVRGVNLGGWLLLEPFIKPSMFEQFPQNEHVIDEWTFCKSLGQDECRKQLRRHYETFVTEDDISKIADLGLDHVRIPVGYWALDIQDDEPYVQDSWEFLLRGVEWARKHGLRVMLELHSAPGSQNGWNHSGREGIVGWMNGTATGLAYGERTLRIMREMLEHFSQPKYREVVTLFGILNEPYAEKVGLARVKQWSKQAYQVAREVTGLGEGPILVVHEGFSGLGKWQGEMPPSKYDRVVLDVHNYFIFDKYLVGLDLPGKLNFTCTTWQQDVRTSEEKFGWTMVGEFSVATDDCALFLNGVGKGARWDGTYKGSTPAHPGATCQGRTDASKWAPEYISFLRQFGEKQMDAFEKGGGFGWFYWNFKTEGGVNPQWDYFLGVASDT</sequence>
<keyword evidence="5 16" id="KW-0378">Hydrolase</keyword>
<evidence type="ECO:0000256" key="3">
    <source>
        <dbReference type="ARBA" id="ARBA00022475"/>
    </source>
</evidence>
<dbReference type="GO" id="GO:0009251">
    <property type="term" value="P:glucan catabolic process"/>
    <property type="evidence" value="ECO:0007669"/>
    <property type="project" value="TreeGrafter"/>
</dbReference>
<evidence type="ECO:0000256" key="2">
    <source>
        <dbReference type="ARBA" id="ARBA00005641"/>
    </source>
</evidence>
<evidence type="ECO:0000313" key="19">
    <source>
        <dbReference type="Proteomes" id="UP000271241"/>
    </source>
</evidence>
<evidence type="ECO:0000256" key="10">
    <source>
        <dbReference type="ARBA" id="ARBA00023295"/>
    </source>
</evidence>
<organism evidence="18 19">
    <name type="scientific">Thamnocephalis sphaerospora</name>
    <dbReference type="NCBI Taxonomy" id="78915"/>
    <lineage>
        <taxon>Eukaryota</taxon>
        <taxon>Fungi</taxon>
        <taxon>Fungi incertae sedis</taxon>
        <taxon>Zoopagomycota</taxon>
        <taxon>Zoopagomycotina</taxon>
        <taxon>Zoopagomycetes</taxon>
        <taxon>Zoopagales</taxon>
        <taxon>Sigmoideomycetaceae</taxon>
        <taxon>Thamnocephalis</taxon>
    </lineage>
</organism>
<dbReference type="InterPro" id="IPR001547">
    <property type="entry name" value="Glyco_hydro_5"/>
</dbReference>
<evidence type="ECO:0000256" key="9">
    <source>
        <dbReference type="ARBA" id="ARBA00023180"/>
    </source>
</evidence>
<evidence type="ECO:0000256" key="7">
    <source>
        <dbReference type="ARBA" id="ARBA00022989"/>
    </source>
</evidence>
<comment type="subcellular location">
    <subcellularLocation>
        <location evidence="1">Cell membrane</location>
        <topology evidence="1">Single-pass type II membrane protein</topology>
    </subcellularLocation>
</comment>
<evidence type="ECO:0000259" key="17">
    <source>
        <dbReference type="Pfam" id="PF00150"/>
    </source>
</evidence>
<evidence type="ECO:0000256" key="5">
    <source>
        <dbReference type="ARBA" id="ARBA00022801"/>
    </source>
</evidence>
<evidence type="ECO:0000256" key="4">
    <source>
        <dbReference type="ARBA" id="ARBA00022692"/>
    </source>
</evidence>
<proteinExistence type="inferred from homology"/>
<evidence type="ECO:0000256" key="11">
    <source>
        <dbReference type="ARBA" id="ARBA00023316"/>
    </source>
</evidence>
<name>A0A4P9XSL1_9FUNG</name>
<feature type="domain" description="Glycoside hydrolase family 5" evidence="17">
    <location>
        <begin position="68"/>
        <end position="259"/>
    </location>
</feature>
<dbReference type="Pfam" id="PF00150">
    <property type="entry name" value="Cellulase"/>
    <property type="match status" value="1"/>
</dbReference>
<gene>
    <name evidence="18" type="ORF">THASP1DRAFT_3164</name>
</gene>
<dbReference type="AlphaFoldDB" id="A0A4P9XSL1"/>
<dbReference type="GO" id="GO:0004338">
    <property type="term" value="F:glucan exo-1,3-beta-glucosidase activity"/>
    <property type="evidence" value="ECO:0007669"/>
    <property type="project" value="UniProtKB-EC"/>
</dbReference>
<keyword evidence="10 16" id="KW-0326">Glycosidase</keyword>
<dbReference type="EMBL" id="KZ992554">
    <property type="protein sequence ID" value="RKP08972.1"/>
    <property type="molecule type" value="Genomic_DNA"/>
</dbReference>
<dbReference type="EC" id="3.2.1.58" evidence="14"/>
<evidence type="ECO:0000256" key="13">
    <source>
        <dbReference type="ARBA" id="ARBA00037126"/>
    </source>
</evidence>
<keyword evidence="9" id="KW-0325">Glycoprotein</keyword>
<evidence type="ECO:0000256" key="6">
    <source>
        <dbReference type="ARBA" id="ARBA00022968"/>
    </source>
</evidence>
<dbReference type="InterPro" id="IPR017853">
    <property type="entry name" value="GH"/>
</dbReference>
<dbReference type="GO" id="GO:0009986">
    <property type="term" value="C:cell surface"/>
    <property type="evidence" value="ECO:0007669"/>
    <property type="project" value="TreeGrafter"/>
</dbReference>
<keyword evidence="11" id="KW-0961">Cell wall biogenesis/degradation</keyword>
<dbReference type="GO" id="GO:0005886">
    <property type="term" value="C:plasma membrane"/>
    <property type="evidence" value="ECO:0007669"/>
    <property type="project" value="UniProtKB-SubCell"/>
</dbReference>
<accession>A0A4P9XSL1</accession>
<reference evidence="19" key="1">
    <citation type="journal article" date="2018" name="Nat. Microbiol.">
        <title>Leveraging single-cell genomics to expand the fungal tree of life.</title>
        <authorList>
            <person name="Ahrendt S.R."/>
            <person name="Quandt C.A."/>
            <person name="Ciobanu D."/>
            <person name="Clum A."/>
            <person name="Salamov A."/>
            <person name="Andreopoulos B."/>
            <person name="Cheng J.F."/>
            <person name="Woyke T."/>
            <person name="Pelin A."/>
            <person name="Henrissat B."/>
            <person name="Reynolds N.K."/>
            <person name="Benny G.L."/>
            <person name="Smith M.E."/>
            <person name="James T.Y."/>
            <person name="Grigoriev I.V."/>
        </authorList>
    </citation>
    <scope>NUCLEOTIDE SEQUENCE [LARGE SCALE GENOMIC DNA]</scope>
    <source>
        <strain evidence="19">RSA 1356</strain>
    </source>
</reference>
<dbReference type="Proteomes" id="UP000271241">
    <property type="component" value="Unassembled WGS sequence"/>
</dbReference>
<dbReference type="FunFam" id="3.20.20.80:FF:000033">
    <property type="entry name" value="Glucan 1,3-beta-glucosidase A"/>
    <property type="match status" value="1"/>
</dbReference>
<evidence type="ECO:0000313" key="18">
    <source>
        <dbReference type="EMBL" id="RKP08972.1"/>
    </source>
</evidence>
<comment type="catalytic activity">
    <reaction evidence="12">
        <text>Successive hydrolysis of beta-D-glucose units from the non-reducing ends of (1-&gt;3)-beta-D-glucans, releasing alpha-glucose.</text>
        <dbReference type="EC" id="3.2.1.58"/>
    </reaction>
</comment>
<protein>
    <recommendedName>
        <fullName evidence="14">glucan 1,3-beta-glucosidase</fullName>
        <ecNumber evidence="14">3.2.1.58</ecNumber>
    </recommendedName>
    <alternativeName>
        <fullName evidence="15">Exo-1,3-beta-glucanase D</fullName>
    </alternativeName>
</protein>
<dbReference type="Gene3D" id="3.20.20.80">
    <property type="entry name" value="Glycosidases"/>
    <property type="match status" value="1"/>
</dbReference>
<evidence type="ECO:0000256" key="15">
    <source>
        <dbReference type="ARBA" id="ARBA00041260"/>
    </source>
</evidence>
<keyword evidence="4" id="KW-0812">Transmembrane</keyword>
<dbReference type="STRING" id="78915.A0A4P9XSL1"/>
<feature type="non-terminal residue" evidence="18">
    <location>
        <position position="1"/>
    </location>
</feature>
<keyword evidence="3" id="KW-1003">Cell membrane</keyword>
<dbReference type="PANTHER" id="PTHR31297:SF34">
    <property type="entry name" value="GLUCAN 1,3-BETA-GLUCOSIDASE 2"/>
    <property type="match status" value="1"/>
</dbReference>
<keyword evidence="8" id="KW-0472">Membrane</keyword>
<comment type="similarity">
    <text evidence="2 16">Belongs to the glycosyl hydrolase 5 (cellulase A) family.</text>
</comment>
<evidence type="ECO:0000256" key="14">
    <source>
        <dbReference type="ARBA" id="ARBA00038929"/>
    </source>
</evidence>
<evidence type="ECO:0000256" key="12">
    <source>
        <dbReference type="ARBA" id="ARBA00036824"/>
    </source>
</evidence>
<keyword evidence="6" id="KW-0735">Signal-anchor</keyword>
<dbReference type="InterPro" id="IPR050386">
    <property type="entry name" value="Glycosyl_hydrolase_5"/>
</dbReference>
<dbReference type="PANTHER" id="PTHR31297">
    <property type="entry name" value="GLUCAN ENDO-1,6-BETA-GLUCOSIDASE B"/>
    <property type="match status" value="1"/>
</dbReference>
<dbReference type="SUPFAM" id="SSF51445">
    <property type="entry name" value="(Trans)glycosidases"/>
    <property type="match status" value="1"/>
</dbReference>
<keyword evidence="7" id="KW-1133">Transmembrane helix</keyword>
<evidence type="ECO:0000256" key="8">
    <source>
        <dbReference type="ARBA" id="ARBA00023136"/>
    </source>
</evidence>
<evidence type="ECO:0000256" key="1">
    <source>
        <dbReference type="ARBA" id="ARBA00004401"/>
    </source>
</evidence>
<dbReference type="GO" id="GO:0005576">
    <property type="term" value="C:extracellular region"/>
    <property type="evidence" value="ECO:0007669"/>
    <property type="project" value="TreeGrafter"/>
</dbReference>